<gene>
    <name evidence="2" type="ORF">S01H4_37182</name>
</gene>
<dbReference type="Pfam" id="PF13847">
    <property type="entry name" value="Methyltransf_31"/>
    <property type="match status" value="1"/>
</dbReference>
<evidence type="ECO:0000259" key="1">
    <source>
        <dbReference type="Pfam" id="PF13847"/>
    </source>
</evidence>
<evidence type="ECO:0000313" key="2">
    <source>
        <dbReference type="EMBL" id="GAG98240.1"/>
    </source>
</evidence>
<comment type="caution">
    <text evidence="2">The sequence shown here is derived from an EMBL/GenBank/DDBJ whole genome shotgun (WGS) entry which is preliminary data.</text>
</comment>
<dbReference type="PANTHER" id="PTHR43861">
    <property type="entry name" value="TRANS-ACONITATE 2-METHYLTRANSFERASE-RELATED"/>
    <property type="match status" value="1"/>
</dbReference>
<name>X1BT41_9ZZZZ</name>
<protein>
    <recommendedName>
        <fullName evidence="1">Methyltransferase domain-containing protein</fullName>
    </recommendedName>
</protein>
<proteinExistence type="predicted"/>
<dbReference type="EMBL" id="BART01019952">
    <property type="protein sequence ID" value="GAG98240.1"/>
    <property type="molecule type" value="Genomic_DNA"/>
</dbReference>
<accession>X1BT41</accession>
<dbReference type="InterPro" id="IPR025714">
    <property type="entry name" value="Methyltranfer_dom"/>
</dbReference>
<organism evidence="2">
    <name type="scientific">marine sediment metagenome</name>
    <dbReference type="NCBI Taxonomy" id="412755"/>
    <lineage>
        <taxon>unclassified sequences</taxon>
        <taxon>metagenomes</taxon>
        <taxon>ecological metagenomes</taxon>
    </lineage>
</organism>
<sequence>MKLQYPESRKNMEIDVNWLNREGEAFLKDIGIKKGDVVLDFGCGAGPYTIPAAKVVSKEGKVYAIDKDIESIHKLMEIAKTKGLKNIIPIHTKSEESKINLESESIDAVLLYDVLHYIEALGRKRIYEEIYRILKTGGILSVYPKHRKSDEPLWNLSDMELDDVIEEINSRYFYLQRKFYKKLLHNGNYNMGYILNFRKK</sequence>
<dbReference type="SUPFAM" id="SSF53335">
    <property type="entry name" value="S-adenosyl-L-methionine-dependent methyltransferases"/>
    <property type="match status" value="1"/>
</dbReference>
<reference evidence="2" key="1">
    <citation type="journal article" date="2014" name="Front. Microbiol.">
        <title>High frequency of phylogenetically diverse reductive dehalogenase-homologous genes in deep subseafloor sedimentary metagenomes.</title>
        <authorList>
            <person name="Kawai M."/>
            <person name="Futagami T."/>
            <person name="Toyoda A."/>
            <person name="Takaki Y."/>
            <person name="Nishi S."/>
            <person name="Hori S."/>
            <person name="Arai W."/>
            <person name="Tsubouchi T."/>
            <person name="Morono Y."/>
            <person name="Uchiyama I."/>
            <person name="Ito T."/>
            <person name="Fujiyama A."/>
            <person name="Inagaki F."/>
            <person name="Takami H."/>
        </authorList>
    </citation>
    <scope>NUCLEOTIDE SEQUENCE</scope>
    <source>
        <strain evidence="2">Expedition CK06-06</strain>
    </source>
</reference>
<dbReference type="InterPro" id="IPR029063">
    <property type="entry name" value="SAM-dependent_MTases_sf"/>
</dbReference>
<dbReference type="Gene3D" id="3.40.50.150">
    <property type="entry name" value="Vaccinia Virus protein VP39"/>
    <property type="match status" value="1"/>
</dbReference>
<dbReference type="CDD" id="cd02440">
    <property type="entry name" value="AdoMet_MTases"/>
    <property type="match status" value="1"/>
</dbReference>
<feature type="domain" description="Methyltransferase" evidence="1">
    <location>
        <begin position="32"/>
        <end position="142"/>
    </location>
</feature>
<dbReference type="AlphaFoldDB" id="X1BT41"/>